<name>A0A173DZ39_9CHLA</name>
<evidence type="ECO:0000313" key="1">
    <source>
        <dbReference type="EMBL" id="ANG66198.1"/>
    </source>
</evidence>
<proteinExistence type="predicted"/>
<sequence length="73" mass="8108">MLGVTIYEEYSGRSFLRRPGIWQVSKNDPLITIVEMEDLVSSSESIVESIQNAINTQGAEAKKNQVKGIIIVL</sequence>
<dbReference type="EMBL" id="CP015840">
    <property type="protein sequence ID" value="ANG66198.1"/>
    <property type="molecule type" value="Genomic_DNA"/>
</dbReference>
<protein>
    <submittedName>
        <fullName evidence="1">Uncharacterized protein</fullName>
    </submittedName>
</protein>
<organism evidence="1 2">
    <name type="scientific">Chlamydia gallinacea 08-1274/3</name>
    <dbReference type="NCBI Taxonomy" id="1143323"/>
    <lineage>
        <taxon>Bacteria</taxon>
        <taxon>Pseudomonadati</taxon>
        <taxon>Chlamydiota</taxon>
        <taxon>Chlamydiia</taxon>
        <taxon>Chlamydiales</taxon>
        <taxon>Chlamydiaceae</taxon>
        <taxon>Chlamydia/Chlamydophila group</taxon>
        <taxon>Chlamydia</taxon>
    </lineage>
</organism>
<gene>
    <name evidence="1" type="ORF">M787_002570</name>
</gene>
<dbReference type="KEGG" id="cgz:M787_002570"/>
<reference evidence="1 2" key="1">
    <citation type="journal article" date="2014" name="Syst. Appl. Microbiol.">
        <title>Evidence for the existence of two new members of the family Chlamydiaceae and proposal of Chlamydia avium sp. nov. and Chlamydia gallinacea sp. nov.</title>
        <authorList>
            <person name="Sachse K."/>
            <person name="Laroucau K."/>
            <person name="Riege K."/>
            <person name="Wehner S."/>
            <person name="Dilcher M."/>
            <person name="Creasy H.H."/>
            <person name="Weidmann M."/>
            <person name="Myers G."/>
            <person name="Vorimore F."/>
            <person name="Vicari N."/>
            <person name="Magnino S."/>
            <person name="Liebler-Tenorio E."/>
            <person name="Ruettger A."/>
            <person name="Bavoil P.M."/>
            <person name="Hufert F.T."/>
            <person name="Rossello-Mora R."/>
            <person name="Marz M."/>
        </authorList>
    </citation>
    <scope>NUCLEOTIDE SEQUENCE [LARGE SCALE GENOMIC DNA]</scope>
    <source>
        <strain evidence="1 2">08-1274/3</strain>
    </source>
</reference>
<dbReference type="Proteomes" id="UP000019147">
    <property type="component" value="Chromosome"/>
</dbReference>
<accession>A0A173DZ39</accession>
<dbReference type="STRING" id="1143323.M787_002570"/>
<evidence type="ECO:0000313" key="2">
    <source>
        <dbReference type="Proteomes" id="UP000019147"/>
    </source>
</evidence>
<dbReference type="AlphaFoldDB" id="A0A173DZ39"/>